<protein>
    <submittedName>
        <fullName evidence="2">Uncharacterized protein</fullName>
    </submittedName>
</protein>
<sequence>MAANAEIPYDFDEDEGSEENKENPLLDEEKKKKARKLTRNMQKKNKKNYDVGYYMCRARFNTLGGLQSHQIRHYKFFKACQVCSLRFASHLEYQDHVCPSKPMLKVRG</sequence>
<dbReference type="Proteomes" id="UP000006882">
    <property type="component" value="Chromosome G6"/>
</dbReference>
<dbReference type="Gramene" id="ONI03133">
    <property type="protein sequence ID" value="ONI03133"/>
    <property type="gene ID" value="PRUPE_6G240900"/>
</dbReference>
<feature type="region of interest" description="Disordered" evidence="1">
    <location>
        <begin position="1"/>
        <end position="38"/>
    </location>
</feature>
<evidence type="ECO:0000313" key="3">
    <source>
        <dbReference type="Proteomes" id="UP000006882"/>
    </source>
</evidence>
<proteinExistence type="predicted"/>
<dbReference type="EMBL" id="CM007656">
    <property type="protein sequence ID" value="ONI03133.1"/>
    <property type="molecule type" value="Genomic_DNA"/>
</dbReference>
<evidence type="ECO:0000256" key="1">
    <source>
        <dbReference type="SAM" id="MobiDB-lite"/>
    </source>
</evidence>
<keyword evidence="3" id="KW-1185">Reference proteome</keyword>
<feature type="compositionally biased region" description="Basic and acidic residues" evidence="1">
    <location>
        <begin position="18"/>
        <end position="31"/>
    </location>
</feature>
<reference evidence="2 3" key="1">
    <citation type="journal article" date="2013" name="Nat. Genet.">
        <title>The high-quality draft genome of peach (Prunus persica) identifies unique patterns of genetic diversity, domestication and genome evolution.</title>
        <authorList>
            <consortium name="International Peach Genome Initiative"/>
            <person name="Verde I."/>
            <person name="Abbott A.G."/>
            <person name="Scalabrin S."/>
            <person name="Jung S."/>
            <person name="Shu S."/>
            <person name="Marroni F."/>
            <person name="Zhebentyayeva T."/>
            <person name="Dettori M.T."/>
            <person name="Grimwood J."/>
            <person name="Cattonaro F."/>
            <person name="Zuccolo A."/>
            <person name="Rossini L."/>
            <person name="Jenkins J."/>
            <person name="Vendramin E."/>
            <person name="Meisel L.A."/>
            <person name="Decroocq V."/>
            <person name="Sosinski B."/>
            <person name="Prochnik S."/>
            <person name="Mitros T."/>
            <person name="Policriti A."/>
            <person name="Cipriani G."/>
            <person name="Dondini L."/>
            <person name="Ficklin S."/>
            <person name="Goodstein D.M."/>
            <person name="Xuan P."/>
            <person name="Del Fabbro C."/>
            <person name="Aramini V."/>
            <person name="Copetti D."/>
            <person name="Gonzalez S."/>
            <person name="Horner D.S."/>
            <person name="Falchi R."/>
            <person name="Lucas S."/>
            <person name="Mica E."/>
            <person name="Maldonado J."/>
            <person name="Lazzari B."/>
            <person name="Bielenberg D."/>
            <person name="Pirona R."/>
            <person name="Miculan M."/>
            <person name="Barakat A."/>
            <person name="Testolin R."/>
            <person name="Stella A."/>
            <person name="Tartarini S."/>
            <person name="Tonutti P."/>
            <person name="Arus P."/>
            <person name="Orellana A."/>
            <person name="Wells C."/>
            <person name="Main D."/>
            <person name="Vizzotto G."/>
            <person name="Silva H."/>
            <person name="Salamini F."/>
            <person name="Schmutz J."/>
            <person name="Morgante M."/>
            <person name="Rokhsar D.S."/>
        </authorList>
    </citation>
    <scope>NUCLEOTIDE SEQUENCE [LARGE SCALE GENOMIC DNA]</scope>
    <source>
        <strain evidence="3">cv. Nemared</strain>
    </source>
</reference>
<evidence type="ECO:0000313" key="2">
    <source>
        <dbReference type="EMBL" id="ONI03133.1"/>
    </source>
</evidence>
<accession>A0A251NV02</accession>
<gene>
    <name evidence="2" type="ORF">PRUPE_6G240900</name>
</gene>
<dbReference type="AlphaFoldDB" id="A0A251NV02"/>
<organism evidence="2 3">
    <name type="scientific">Prunus persica</name>
    <name type="common">Peach</name>
    <name type="synonym">Amygdalus persica</name>
    <dbReference type="NCBI Taxonomy" id="3760"/>
    <lineage>
        <taxon>Eukaryota</taxon>
        <taxon>Viridiplantae</taxon>
        <taxon>Streptophyta</taxon>
        <taxon>Embryophyta</taxon>
        <taxon>Tracheophyta</taxon>
        <taxon>Spermatophyta</taxon>
        <taxon>Magnoliopsida</taxon>
        <taxon>eudicotyledons</taxon>
        <taxon>Gunneridae</taxon>
        <taxon>Pentapetalae</taxon>
        <taxon>rosids</taxon>
        <taxon>fabids</taxon>
        <taxon>Rosales</taxon>
        <taxon>Rosaceae</taxon>
        <taxon>Amygdaloideae</taxon>
        <taxon>Amygdaleae</taxon>
        <taxon>Prunus</taxon>
    </lineage>
</organism>
<name>A0A251NV02_PRUPE</name>